<dbReference type="GO" id="GO:0034257">
    <property type="term" value="F:nicotinamide riboside transmembrane transporter activity"/>
    <property type="evidence" value="ECO:0007669"/>
    <property type="project" value="TreeGrafter"/>
</dbReference>
<feature type="transmembrane region" description="Helical" evidence="7">
    <location>
        <begin position="366"/>
        <end position="390"/>
    </location>
</feature>
<dbReference type="GO" id="GO:0005886">
    <property type="term" value="C:plasma membrane"/>
    <property type="evidence" value="ECO:0007669"/>
    <property type="project" value="TreeGrafter"/>
</dbReference>
<protein>
    <recommendedName>
        <fullName evidence="10">Nucleoside transporter</fullName>
    </recommendedName>
</protein>
<reference evidence="8 9" key="1">
    <citation type="submission" date="2019-07" db="EMBL/GenBank/DDBJ databases">
        <title>Genome assembly of two rare yeast pathogens: Diutina rugosa and Trichomonascus ciferrii.</title>
        <authorList>
            <person name="Mixao V."/>
            <person name="Saus E."/>
            <person name="Hansen A."/>
            <person name="Lass-Flor C."/>
            <person name="Gabaldon T."/>
        </authorList>
    </citation>
    <scope>NUCLEOTIDE SEQUENCE [LARGE SCALE GENOMIC DNA]</scope>
    <source>
        <strain evidence="8 9">CBS 613</strain>
    </source>
</reference>
<dbReference type="OrthoDB" id="46396at2759"/>
<dbReference type="PRINTS" id="PR01130">
    <property type="entry name" value="DERENTRNSPRT"/>
</dbReference>
<dbReference type="RefSeq" id="XP_034013571.1">
    <property type="nucleotide sequence ID" value="XM_034154176.1"/>
</dbReference>
<dbReference type="SUPFAM" id="SSF103473">
    <property type="entry name" value="MFS general substrate transporter"/>
    <property type="match status" value="1"/>
</dbReference>
<dbReference type="OMA" id="GSPWTTK"/>
<organism evidence="8 9">
    <name type="scientific">Diutina rugosa</name>
    <name type="common">Yeast</name>
    <name type="synonym">Candida rugosa</name>
    <dbReference type="NCBI Taxonomy" id="5481"/>
    <lineage>
        <taxon>Eukaryota</taxon>
        <taxon>Fungi</taxon>
        <taxon>Dikarya</taxon>
        <taxon>Ascomycota</taxon>
        <taxon>Saccharomycotina</taxon>
        <taxon>Pichiomycetes</taxon>
        <taxon>Debaryomycetaceae</taxon>
        <taxon>Diutina</taxon>
    </lineage>
</organism>
<feature type="transmembrane region" description="Helical" evidence="7">
    <location>
        <begin position="121"/>
        <end position="142"/>
    </location>
</feature>
<name>A0A642UTR9_DIURU</name>
<dbReference type="GeneID" id="54780266"/>
<evidence type="ECO:0000256" key="4">
    <source>
        <dbReference type="ARBA" id="ARBA00022692"/>
    </source>
</evidence>
<dbReference type="GO" id="GO:0015205">
    <property type="term" value="F:nucleobase transmembrane transporter activity"/>
    <property type="evidence" value="ECO:0007669"/>
    <property type="project" value="TreeGrafter"/>
</dbReference>
<dbReference type="InterPro" id="IPR002259">
    <property type="entry name" value="Eqnu_transpt"/>
</dbReference>
<evidence type="ECO:0000256" key="7">
    <source>
        <dbReference type="SAM" id="Phobius"/>
    </source>
</evidence>
<dbReference type="EMBL" id="SWFT01000050">
    <property type="protein sequence ID" value="KAA8905185.1"/>
    <property type="molecule type" value="Genomic_DNA"/>
</dbReference>
<evidence type="ECO:0000256" key="3">
    <source>
        <dbReference type="ARBA" id="ARBA00022448"/>
    </source>
</evidence>
<dbReference type="PIRSF" id="PIRSF016379">
    <property type="entry name" value="ENT"/>
    <property type="match status" value="1"/>
</dbReference>
<sequence length="430" mass="47249">MSDPIVVDVGPVQVRLSQLRYFTYTIIGVGLLWPWNCFLSAAGFYGHRLDDAPFLAKIYSSTMMSVSTVTSTIANVVLARKQRGANYDKRIKVGFAITTVVFVIMALTCVIPAAIRMASPLFFVGLMVMVWLSAVATAMSQNGTMATANVLGPIYANAVMVGQAVAGVLPATALILSIFITGAHKQPAGGDDRDFGVFLYYLTASVIAVAAVALLVYCQRHGDHEMYQRLTAMVEGDDIEDSTVVEEPQVEVPFSVLWARLHYIVLAIFFTFAVTLAFPVFASSVTSVRPEPRSFLYTDQVFIPFVFFMWNIGDLAGRVLCGYPRARMLITDPKLLFWYSLARFGFIPLFFTANLNGAGAVIKSDWWYLLLQFLFGLSNGQLATSSFMVVGDHCKSEEEKEAAGGFTTIFLSVGLMVGSLLSYLLVWMIQ</sequence>
<dbReference type="GO" id="GO:0000329">
    <property type="term" value="C:fungal-type vacuole membrane"/>
    <property type="evidence" value="ECO:0007669"/>
    <property type="project" value="TreeGrafter"/>
</dbReference>
<keyword evidence="3" id="KW-0813">Transport</keyword>
<feature type="transmembrane region" description="Helical" evidence="7">
    <location>
        <begin position="402"/>
        <end position="429"/>
    </location>
</feature>
<gene>
    <name evidence="8" type="ORF">DIURU_001613</name>
</gene>
<comment type="subcellular location">
    <subcellularLocation>
        <location evidence="1">Membrane</location>
        <topology evidence="1">Multi-pass membrane protein</topology>
    </subcellularLocation>
</comment>
<feature type="transmembrane region" description="Helical" evidence="7">
    <location>
        <begin position="154"/>
        <end position="178"/>
    </location>
</feature>
<evidence type="ECO:0000256" key="2">
    <source>
        <dbReference type="ARBA" id="ARBA00007965"/>
    </source>
</evidence>
<proteinExistence type="inferred from homology"/>
<dbReference type="AlphaFoldDB" id="A0A642UTR9"/>
<comment type="caution">
    <text evidence="8">The sequence shown here is derived from an EMBL/GenBank/DDBJ whole genome shotgun (WGS) entry which is preliminary data.</text>
</comment>
<dbReference type="PANTHER" id="PTHR10332">
    <property type="entry name" value="EQUILIBRATIVE NUCLEOSIDE TRANSPORTER"/>
    <property type="match status" value="1"/>
</dbReference>
<keyword evidence="6 7" id="KW-0472">Membrane</keyword>
<dbReference type="InterPro" id="IPR036259">
    <property type="entry name" value="MFS_trans_sf"/>
</dbReference>
<keyword evidence="9" id="KW-1185">Reference proteome</keyword>
<dbReference type="Proteomes" id="UP000449547">
    <property type="component" value="Unassembled WGS sequence"/>
</dbReference>
<evidence type="ECO:0000313" key="8">
    <source>
        <dbReference type="EMBL" id="KAA8905185.1"/>
    </source>
</evidence>
<evidence type="ECO:0008006" key="10">
    <source>
        <dbReference type="Google" id="ProtNLM"/>
    </source>
</evidence>
<accession>A0A642UTR9</accession>
<evidence type="ECO:0000256" key="6">
    <source>
        <dbReference type="ARBA" id="ARBA00023136"/>
    </source>
</evidence>
<keyword evidence="5 7" id="KW-1133">Transmembrane helix</keyword>
<evidence type="ECO:0000256" key="5">
    <source>
        <dbReference type="ARBA" id="ARBA00022989"/>
    </source>
</evidence>
<dbReference type="Pfam" id="PF01733">
    <property type="entry name" value="Nucleoside_tran"/>
    <property type="match status" value="1"/>
</dbReference>
<feature type="transmembrane region" description="Helical" evidence="7">
    <location>
        <begin position="198"/>
        <end position="218"/>
    </location>
</feature>
<evidence type="ECO:0000313" key="9">
    <source>
        <dbReference type="Proteomes" id="UP000449547"/>
    </source>
</evidence>
<dbReference type="VEuPathDB" id="FungiDB:DIURU_001613"/>
<evidence type="ECO:0000256" key="1">
    <source>
        <dbReference type="ARBA" id="ARBA00004141"/>
    </source>
</evidence>
<feature type="transmembrane region" description="Helical" evidence="7">
    <location>
        <begin position="335"/>
        <end position="354"/>
    </location>
</feature>
<feature type="transmembrane region" description="Helical" evidence="7">
    <location>
        <begin position="58"/>
        <end position="79"/>
    </location>
</feature>
<feature type="transmembrane region" description="Helical" evidence="7">
    <location>
        <begin position="91"/>
        <end position="115"/>
    </location>
</feature>
<comment type="similarity">
    <text evidence="2">Belongs to the SLC29A/ENT transporter (TC 2.A.57) family.</text>
</comment>
<feature type="transmembrane region" description="Helical" evidence="7">
    <location>
        <begin position="21"/>
        <end position="46"/>
    </location>
</feature>
<feature type="transmembrane region" description="Helical" evidence="7">
    <location>
        <begin position="263"/>
        <end position="282"/>
    </location>
</feature>
<dbReference type="PANTHER" id="PTHR10332:SF88">
    <property type="entry name" value="EQUILIBRATIVE NUCLEOSIDE TRANSPORTER 1, ISOFORM A"/>
    <property type="match status" value="1"/>
</dbReference>
<feature type="transmembrane region" description="Helical" evidence="7">
    <location>
        <begin position="302"/>
        <end position="323"/>
    </location>
</feature>
<keyword evidence="4 7" id="KW-0812">Transmembrane</keyword>